<dbReference type="Proteomes" id="UP001055057">
    <property type="component" value="Unassembled WGS sequence"/>
</dbReference>
<dbReference type="Pfam" id="PF00528">
    <property type="entry name" value="BPD_transp_1"/>
    <property type="match status" value="2"/>
</dbReference>
<protein>
    <recommendedName>
        <fullName evidence="10">ABC transmembrane type-1 domain-containing protein</fullName>
    </recommendedName>
</protein>
<feature type="transmembrane region" description="Helical" evidence="8">
    <location>
        <begin position="331"/>
        <end position="354"/>
    </location>
</feature>
<feature type="domain" description="ABC transmembrane type-1" evidence="10">
    <location>
        <begin position="48"/>
        <end position="253"/>
    </location>
</feature>
<evidence type="ECO:0000259" key="10">
    <source>
        <dbReference type="PROSITE" id="PS50928"/>
    </source>
</evidence>
<dbReference type="PANTHER" id="PTHR43357">
    <property type="entry name" value="INNER MEMBRANE ABC TRANSPORTER PERMEASE PROTEIN YDCV"/>
    <property type="match status" value="1"/>
</dbReference>
<reference evidence="11" key="2">
    <citation type="submission" date="2021-08" db="EMBL/GenBank/DDBJ databases">
        <authorList>
            <person name="Tani A."/>
            <person name="Ola A."/>
            <person name="Ogura Y."/>
            <person name="Katsura K."/>
            <person name="Hayashi T."/>
        </authorList>
    </citation>
    <scope>NUCLEOTIDE SEQUENCE</scope>
    <source>
        <strain evidence="11">DSM 23632</strain>
    </source>
</reference>
<comment type="similarity">
    <text evidence="8">Belongs to the binding-protein-dependent transport system permease family.</text>
</comment>
<keyword evidence="3" id="KW-1003">Cell membrane</keyword>
<keyword evidence="2 8" id="KW-0813">Transport</keyword>
<dbReference type="SUPFAM" id="SSF161098">
    <property type="entry name" value="MetI-like"/>
    <property type="match status" value="2"/>
</dbReference>
<evidence type="ECO:0000256" key="1">
    <source>
        <dbReference type="ARBA" id="ARBA00004429"/>
    </source>
</evidence>
<dbReference type="Gene3D" id="1.10.3720.10">
    <property type="entry name" value="MetI-like"/>
    <property type="match status" value="2"/>
</dbReference>
<keyword evidence="4" id="KW-0997">Cell inner membrane</keyword>
<feature type="transmembrane region" description="Helical" evidence="8">
    <location>
        <begin position="181"/>
        <end position="203"/>
    </location>
</feature>
<evidence type="ECO:0000256" key="4">
    <source>
        <dbReference type="ARBA" id="ARBA00022519"/>
    </source>
</evidence>
<dbReference type="InterPro" id="IPR000515">
    <property type="entry name" value="MetI-like"/>
</dbReference>
<comment type="subcellular location">
    <subcellularLocation>
        <location evidence="1">Cell inner membrane</location>
        <topology evidence="1">Multi-pass membrane protein</topology>
    </subcellularLocation>
    <subcellularLocation>
        <location evidence="8">Cell membrane</location>
        <topology evidence="8">Multi-pass membrane protein</topology>
    </subcellularLocation>
</comment>
<feature type="compositionally biased region" description="Basic and acidic residues" evidence="9">
    <location>
        <begin position="542"/>
        <end position="557"/>
    </location>
</feature>
<evidence type="ECO:0000256" key="3">
    <source>
        <dbReference type="ARBA" id="ARBA00022475"/>
    </source>
</evidence>
<accession>A0ABQ4TY95</accession>
<feature type="transmembrane region" description="Helical" evidence="8">
    <location>
        <begin position="409"/>
        <end position="431"/>
    </location>
</feature>
<dbReference type="PANTHER" id="PTHR43357:SF3">
    <property type="entry name" value="FE(3+)-TRANSPORT SYSTEM PERMEASE PROTEIN FBPB 2"/>
    <property type="match status" value="1"/>
</dbReference>
<dbReference type="PROSITE" id="PS50928">
    <property type="entry name" value="ABC_TM1"/>
    <property type="match status" value="2"/>
</dbReference>
<evidence type="ECO:0000256" key="8">
    <source>
        <dbReference type="RuleBase" id="RU363032"/>
    </source>
</evidence>
<feature type="transmembrane region" description="Helical" evidence="8">
    <location>
        <begin position="366"/>
        <end position="389"/>
    </location>
</feature>
<proteinExistence type="inferred from homology"/>
<keyword evidence="5 8" id="KW-0812">Transmembrane</keyword>
<comment type="caution">
    <text evidence="11">The sequence shown here is derived from an EMBL/GenBank/DDBJ whole genome shotgun (WGS) entry which is preliminary data.</text>
</comment>
<evidence type="ECO:0000256" key="5">
    <source>
        <dbReference type="ARBA" id="ARBA00022692"/>
    </source>
</evidence>
<evidence type="ECO:0000256" key="9">
    <source>
        <dbReference type="SAM" id="MobiDB-lite"/>
    </source>
</evidence>
<evidence type="ECO:0000256" key="2">
    <source>
        <dbReference type="ARBA" id="ARBA00022448"/>
    </source>
</evidence>
<feature type="transmembrane region" description="Helical" evidence="8">
    <location>
        <begin position="136"/>
        <end position="154"/>
    </location>
</feature>
<dbReference type="EMBL" id="BPRB01000099">
    <property type="protein sequence ID" value="GJE59874.1"/>
    <property type="molecule type" value="Genomic_DNA"/>
</dbReference>
<keyword evidence="6 8" id="KW-1133">Transmembrane helix</keyword>
<dbReference type="RefSeq" id="WP_238182430.1">
    <property type="nucleotide sequence ID" value="NZ_BPRB01000099.1"/>
</dbReference>
<evidence type="ECO:0000313" key="11">
    <source>
        <dbReference type="EMBL" id="GJE59874.1"/>
    </source>
</evidence>
<keyword evidence="7 8" id="KW-0472">Membrane</keyword>
<organism evidence="11 12">
    <name type="scientific">Methylobacterium trifolii</name>
    <dbReference type="NCBI Taxonomy" id="1003092"/>
    <lineage>
        <taxon>Bacteria</taxon>
        <taxon>Pseudomonadati</taxon>
        <taxon>Pseudomonadota</taxon>
        <taxon>Alphaproteobacteria</taxon>
        <taxon>Hyphomicrobiales</taxon>
        <taxon>Methylobacteriaceae</taxon>
        <taxon>Methylobacterium</taxon>
    </lineage>
</organism>
<sequence length="557" mass="57172">MGRAAGRAAAGLLAALILAPVISLALSAAQGTGELWPNLAAYVLPGAIRDTVLLLLGVGLLVVAIGTGAAWLVAAFEFPGRRWLDAALLLPLAVPTYIVAYAYLDLLHPLGPVQGGLRALFGLTRPRDLPFPELRSLPGCILLLGLVLYPYVYLPTRALFLMQAGTLLEAARTLGAGPGRVFARIALPLARPAIALGTGLALMEALNDVGAAEFLGVRTLTVQVYATWVNRSDLPGAAQIALVMLVGVLGLLALERAGRGARGYAASARRDSPMSRRPLRGWWAGAALLLGLTPVALGFLLPAGYLLLAAVRRVRLAGWPGTLAAEVGHTLLYAGIATLAIGGVGLLVAASPGLLGRRSGRGLIRLAGLGYALPGTILAIGLLAPLAALDAGLSGLGAPQTLIGLGTGGALVIAYAIRFLTVAVGASEAGLSRIPASLPDAARMLGHGRLSTLARIQVPLAWPAIVSGCLLAFVECVKELPATLLLRPLNVETLSTHLYGEAARGTYEDGAPAALLIVAVGLVPVALLLHPRSGPRGVDGSADPHHATRSNHERGTA</sequence>
<evidence type="ECO:0000256" key="7">
    <source>
        <dbReference type="ARBA" id="ARBA00023136"/>
    </source>
</evidence>
<evidence type="ECO:0000313" key="12">
    <source>
        <dbReference type="Proteomes" id="UP001055057"/>
    </source>
</evidence>
<feature type="transmembrane region" description="Helical" evidence="8">
    <location>
        <begin position="452"/>
        <end position="474"/>
    </location>
</feature>
<feature type="transmembrane region" description="Helical" evidence="8">
    <location>
        <begin position="282"/>
        <end position="311"/>
    </location>
</feature>
<feature type="transmembrane region" description="Helical" evidence="8">
    <location>
        <begin position="510"/>
        <end position="529"/>
    </location>
</feature>
<name>A0ABQ4TY95_9HYPH</name>
<feature type="region of interest" description="Disordered" evidence="9">
    <location>
        <begin position="534"/>
        <end position="557"/>
    </location>
</feature>
<feature type="transmembrane region" description="Helical" evidence="8">
    <location>
        <begin position="51"/>
        <end position="74"/>
    </location>
</feature>
<keyword evidence="12" id="KW-1185">Reference proteome</keyword>
<dbReference type="InterPro" id="IPR035906">
    <property type="entry name" value="MetI-like_sf"/>
</dbReference>
<gene>
    <name evidence="11" type="ORF">MPOCJGCO_1976</name>
</gene>
<evidence type="ECO:0000256" key="6">
    <source>
        <dbReference type="ARBA" id="ARBA00022989"/>
    </source>
</evidence>
<dbReference type="CDD" id="cd06261">
    <property type="entry name" value="TM_PBP2"/>
    <property type="match status" value="2"/>
</dbReference>
<feature type="domain" description="ABC transmembrane type-1" evidence="10">
    <location>
        <begin position="327"/>
        <end position="528"/>
    </location>
</feature>
<feature type="transmembrane region" description="Helical" evidence="8">
    <location>
        <begin position="236"/>
        <end position="254"/>
    </location>
</feature>
<reference evidence="11" key="1">
    <citation type="journal article" date="2021" name="Front. Microbiol.">
        <title>Comprehensive Comparative Genomics and Phenotyping of Methylobacterium Species.</title>
        <authorList>
            <person name="Alessa O."/>
            <person name="Ogura Y."/>
            <person name="Fujitani Y."/>
            <person name="Takami H."/>
            <person name="Hayashi T."/>
            <person name="Sahin N."/>
            <person name="Tani A."/>
        </authorList>
    </citation>
    <scope>NUCLEOTIDE SEQUENCE</scope>
    <source>
        <strain evidence="11">DSM 23632</strain>
    </source>
</reference>
<feature type="transmembrane region" description="Helical" evidence="8">
    <location>
        <begin position="86"/>
        <end position="104"/>
    </location>
</feature>